<dbReference type="EC" id="2.7.9.1" evidence="3"/>
<dbReference type="GO" id="GO:0046872">
    <property type="term" value="F:metal ion binding"/>
    <property type="evidence" value="ECO:0007669"/>
    <property type="project" value="UniProtKB-KW"/>
</dbReference>
<proteinExistence type="inferred from homology"/>
<organism evidence="10 11">
    <name type="scientific">Tritrichomonas foetus</name>
    <dbReference type="NCBI Taxonomy" id="1144522"/>
    <lineage>
        <taxon>Eukaryota</taxon>
        <taxon>Metamonada</taxon>
        <taxon>Parabasalia</taxon>
        <taxon>Tritrichomonadida</taxon>
        <taxon>Tritrichomonadidae</taxon>
        <taxon>Tritrichomonas</taxon>
    </lineage>
</organism>
<dbReference type="Gene3D" id="3.20.20.60">
    <property type="entry name" value="Phosphoenolpyruvate-binding domains"/>
    <property type="match status" value="1"/>
</dbReference>
<evidence type="ECO:0000256" key="4">
    <source>
        <dbReference type="ARBA" id="ARBA00022679"/>
    </source>
</evidence>
<dbReference type="GO" id="GO:0016301">
    <property type="term" value="F:kinase activity"/>
    <property type="evidence" value="ECO:0007669"/>
    <property type="project" value="UniProtKB-KW"/>
</dbReference>
<accession>A0A1J4KH33</accession>
<keyword evidence="6" id="KW-0418">Kinase</keyword>
<dbReference type="AlphaFoldDB" id="A0A1J4KH33"/>
<dbReference type="Gene3D" id="1.10.189.10">
    <property type="entry name" value="Pyruvate Phosphate Dikinase, domain 2"/>
    <property type="match status" value="1"/>
</dbReference>
<comment type="similarity">
    <text evidence="2">Belongs to the PEP-utilizing enzyme family.</text>
</comment>
<comment type="cofactor">
    <cofactor evidence="1">
        <name>Mg(2+)</name>
        <dbReference type="ChEBI" id="CHEBI:18420"/>
    </cofactor>
</comment>
<dbReference type="InterPro" id="IPR015813">
    <property type="entry name" value="Pyrv/PenolPyrv_kinase-like_dom"/>
</dbReference>
<evidence type="ECO:0000256" key="7">
    <source>
        <dbReference type="ARBA" id="ARBA00022842"/>
    </source>
</evidence>
<sequence length="527" mass="57187">MAESGFITKEEALSIIKPDDLKQLMLPQMNVSENPPEPFCTGLAAGNGSVVGRVVLSIETALKSKHKPILVVNELKPNNFKAYLNCGAVVTSRGSNSSHLSLIARQLMRTAVTNCEGLVINTTKKLITCNDVTIKEGEVVTVTGDGRVIKGKQPVEIPLGFDNKAAEEILQWADNARKGKMDIYSIVTSAKEAGATAALGADGVGIFPIESLFDGKGAILIRALADKRRDQALKKMEPVILKTITDTFLAAKDIPVTIRLFKPTLSSFMQDLFQLVEEVAKLKAKKETTDEEEFNEDKELDKKVDLLESIKNNKEANPLFGLKGIRLNLVQQDFLKVQLRAILGGIKAATDQGVQPKGRILLPFVSAAGELENFRKIYDEISCQLVASASLGVEIENPRGCLAMSSIAKDADFVLIQPTELTESTYSCSQTYAESTFLKDYKQKKFITENPFDSIDEASVGELMKICVKDSKATKSDISVGAAGPLCGDPRSIAFLYSIGTNYITCPSTVVPIARLCSAQAVIKSNQ</sequence>
<dbReference type="Pfam" id="PF00391">
    <property type="entry name" value="PEP-utilizers"/>
    <property type="match status" value="1"/>
</dbReference>
<keyword evidence="11" id="KW-1185">Reference proteome</keyword>
<evidence type="ECO:0000259" key="9">
    <source>
        <dbReference type="Pfam" id="PF02896"/>
    </source>
</evidence>
<dbReference type="InterPro" id="IPR010121">
    <property type="entry name" value="Pyruvate_phosphate_dikinase"/>
</dbReference>
<dbReference type="InterPro" id="IPR040442">
    <property type="entry name" value="Pyrv_kinase-like_dom_sf"/>
</dbReference>
<evidence type="ECO:0000256" key="6">
    <source>
        <dbReference type="ARBA" id="ARBA00022777"/>
    </source>
</evidence>
<keyword evidence="4" id="KW-0808">Transferase</keyword>
<evidence type="ECO:0000259" key="8">
    <source>
        <dbReference type="Pfam" id="PF00391"/>
    </source>
</evidence>
<comment type="caution">
    <text evidence="10">The sequence shown here is derived from an EMBL/GenBank/DDBJ whole genome shotgun (WGS) entry which is preliminary data.</text>
</comment>
<gene>
    <name evidence="10" type="ORF">TRFO_22158</name>
</gene>
<reference evidence="10" key="1">
    <citation type="submission" date="2016-10" db="EMBL/GenBank/DDBJ databases">
        <authorList>
            <person name="Benchimol M."/>
            <person name="Almeida L.G."/>
            <person name="Vasconcelos A.T."/>
            <person name="Perreira-Neves A."/>
            <person name="Rosa I.A."/>
            <person name="Tasca T."/>
            <person name="Bogo M.R."/>
            <person name="de Souza W."/>
        </authorList>
    </citation>
    <scope>NUCLEOTIDE SEQUENCE [LARGE SCALE GENOMIC DNA]</scope>
    <source>
        <strain evidence="10">K</strain>
    </source>
</reference>
<name>A0A1J4KH33_9EUKA</name>
<dbReference type="PANTHER" id="PTHR22931:SF9">
    <property type="entry name" value="PYRUVATE, PHOSPHATE DIKINASE 1, CHLOROPLASTIC"/>
    <property type="match status" value="1"/>
</dbReference>
<dbReference type="GeneID" id="94837102"/>
<evidence type="ECO:0000256" key="3">
    <source>
        <dbReference type="ARBA" id="ARBA00011994"/>
    </source>
</evidence>
<dbReference type="RefSeq" id="XP_068362276.1">
    <property type="nucleotide sequence ID" value="XM_068502398.1"/>
</dbReference>
<dbReference type="GO" id="GO:0050242">
    <property type="term" value="F:pyruvate, phosphate dikinase activity"/>
    <property type="evidence" value="ECO:0007669"/>
    <property type="project" value="UniProtKB-EC"/>
</dbReference>
<keyword evidence="5" id="KW-0479">Metal-binding</keyword>
<dbReference type="InterPro" id="IPR008279">
    <property type="entry name" value="PEP-util_enz_mobile_dom"/>
</dbReference>
<dbReference type="SUPFAM" id="SSF52009">
    <property type="entry name" value="Phosphohistidine domain"/>
    <property type="match status" value="1"/>
</dbReference>
<keyword evidence="7" id="KW-0460">Magnesium</keyword>
<dbReference type="Gene3D" id="3.50.30.10">
    <property type="entry name" value="Phosphohistidine domain"/>
    <property type="match status" value="1"/>
</dbReference>
<dbReference type="Pfam" id="PF02896">
    <property type="entry name" value="PEP-utilizers_C"/>
    <property type="match status" value="1"/>
</dbReference>
<dbReference type="InterPro" id="IPR036637">
    <property type="entry name" value="Phosphohistidine_dom_sf"/>
</dbReference>
<dbReference type="PANTHER" id="PTHR22931">
    <property type="entry name" value="PHOSPHOENOLPYRUVATE DIKINASE-RELATED"/>
    <property type="match status" value="1"/>
</dbReference>
<evidence type="ECO:0000256" key="5">
    <source>
        <dbReference type="ARBA" id="ARBA00022723"/>
    </source>
</evidence>
<feature type="domain" description="PEP-utilising enzyme mobile" evidence="8">
    <location>
        <begin position="67"/>
        <end position="145"/>
    </location>
</feature>
<protein>
    <recommendedName>
        <fullName evidence="3">pyruvate, phosphate dikinase</fullName>
        <ecNumber evidence="3">2.7.9.1</ecNumber>
    </recommendedName>
</protein>
<dbReference type="OrthoDB" id="6123450at2759"/>
<evidence type="ECO:0000313" key="10">
    <source>
        <dbReference type="EMBL" id="OHT09140.1"/>
    </source>
</evidence>
<dbReference type="SUPFAM" id="SSF51621">
    <property type="entry name" value="Phosphoenolpyruvate/pyruvate domain"/>
    <property type="match status" value="1"/>
</dbReference>
<dbReference type="EMBL" id="MLAK01000648">
    <property type="protein sequence ID" value="OHT09140.1"/>
    <property type="molecule type" value="Genomic_DNA"/>
</dbReference>
<dbReference type="Proteomes" id="UP000179807">
    <property type="component" value="Unassembled WGS sequence"/>
</dbReference>
<evidence type="ECO:0000313" key="11">
    <source>
        <dbReference type="Proteomes" id="UP000179807"/>
    </source>
</evidence>
<dbReference type="InterPro" id="IPR000121">
    <property type="entry name" value="PEP_util_C"/>
</dbReference>
<evidence type="ECO:0000256" key="1">
    <source>
        <dbReference type="ARBA" id="ARBA00001946"/>
    </source>
</evidence>
<dbReference type="VEuPathDB" id="TrichDB:TRFO_22158"/>
<evidence type="ECO:0000256" key="2">
    <source>
        <dbReference type="ARBA" id="ARBA00007837"/>
    </source>
</evidence>
<feature type="domain" description="PEP-utilising enzyme C-terminal" evidence="9">
    <location>
        <begin position="177"/>
        <end position="520"/>
    </location>
</feature>